<proteinExistence type="predicted"/>
<accession>A0A377GBV4</accession>
<sequence length="51" mass="6122">MESEKEKTEHPEKKNIKNICKITPKTRYTKEVCDKVNKEKEDAYNKSQIHE</sequence>
<dbReference type="EMBL" id="UGGT01000001">
    <property type="protein sequence ID" value="STO21778.1"/>
    <property type="molecule type" value="Genomic_DNA"/>
</dbReference>
<reference evidence="1 2" key="1">
    <citation type="submission" date="2018-06" db="EMBL/GenBank/DDBJ databases">
        <authorList>
            <consortium name="Pathogen Informatics"/>
            <person name="Doyle S."/>
        </authorList>
    </citation>
    <scope>NUCLEOTIDE SEQUENCE [LARGE SCALE GENOMIC DNA]</scope>
    <source>
        <strain evidence="1 2">NCTC11370</strain>
    </source>
</reference>
<dbReference type="GeneID" id="93294455"/>
<keyword evidence="2" id="KW-1185">Reference proteome</keyword>
<evidence type="ECO:0000313" key="1">
    <source>
        <dbReference type="EMBL" id="STO21778.1"/>
    </source>
</evidence>
<name>A0A377GBV4_9GAMM</name>
<dbReference type="Proteomes" id="UP000254554">
    <property type="component" value="Unassembled WGS sequence"/>
</dbReference>
<dbReference type="RefSeq" id="WP_019349637.1">
    <property type="nucleotide sequence ID" value="NZ_JAPHOO010000001.1"/>
</dbReference>
<evidence type="ECO:0000313" key="2">
    <source>
        <dbReference type="Proteomes" id="UP000254554"/>
    </source>
</evidence>
<organism evidence="1 2">
    <name type="scientific">Fluoribacter dumoffii</name>
    <dbReference type="NCBI Taxonomy" id="463"/>
    <lineage>
        <taxon>Bacteria</taxon>
        <taxon>Pseudomonadati</taxon>
        <taxon>Pseudomonadota</taxon>
        <taxon>Gammaproteobacteria</taxon>
        <taxon>Legionellales</taxon>
        <taxon>Legionellaceae</taxon>
        <taxon>Fluoribacter</taxon>
    </lineage>
</organism>
<gene>
    <name evidence="1" type="ORF">NCTC11370_01858</name>
</gene>
<protein>
    <submittedName>
        <fullName evidence="1">Uncharacterized protein</fullName>
    </submittedName>
</protein>
<dbReference type="AlphaFoldDB" id="A0A377GBV4"/>